<evidence type="ECO:0000313" key="2">
    <source>
        <dbReference type="Proteomes" id="UP001482620"/>
    </source>
</evidence>
<organism evidence="1 2">
    <name type="scientific">Ilyodon furcidens</name>
    <name type="common">goldbreast splitfin</name>
    <dbReference type="NCBI Taxonomy" id="33524"/>
    <lineage>
        <taxon>Eukaryota</taxon>
        <taxon>Metazoa</taxon>
        <taxon>Chordata</taxon>
        <taxon>Craniata</taxon>
        <taxon>Vertebrata</taxon>
        <taxon>Euteleostomi</taxon>
        <taxon>Actinopterygii</taxon>
        <taxon>Neopterygii</taxon>
        <taxon>Teleostei</taxon>
        <taxon>Neoteleostei</taxon>
        <taxon>Acanthomorphata</taxon>
        <taxon>Ovalentaria</taxon>
        <taxon>Atherinomorphae</taxon>
        <taxon>Cyprinodontiformes</taxon>
        <taxon>Goodeidae</taxon>
        <taxon>Ilyodon</taxon>
    </lineage>
</organism>
<dbReference type="EMBL" id="JAHRIQ010049474">
    <property type="protein sequence ID" value="MEQ2237673.1"/>
    <property type="molecule type" value="Genomic_DNA"/>
</dbReference>
<protein>
    <submittedName>
        <fullName evidence="1">Uncharacterized protein</fullName>
    </submittedName>
</protein>
<dbReference type="Proteomes" id="UP001482620">
    <property type="component" value="Unassembled WGS sequence"/>
</dbReference>
<proteinExistence type="predicted"/>
<sequence>MFLFIVSKHEGVNLRLSNPKTMSSCRAWWWQHHAVGLFACQWHWCFARSRTKIKGLPPNSPASLQTKGKMLDTVQDPKNTRPRIEQSIITLLEQTSLSSDLNPVENP</sequence>
<comment type="caution">
    <text evidence="1">The sequence shown here is derived from an EMBL/GenBank/DDBJ whole genome shotgun (WGS) entry which is preliminary data.</text>
</comment>
<name>A0ABV0U0I9_9TELE</name>
<accession>A0ABV0U0I9</accession>
<reference evidence="1 2" key="1">
    <citation type="submission" date="2021-06" db="EMBL/GenBank/DDBJ databases">
        <authorList>
            <person name="Palmer J.M."/>
        </authorList>
    </citation>
    <scope>NUCLEOTIDE SEQUENCE [LARGE SCALE GENOMIC DNA]</scope>
    <source>
        <strain evidence="2">if_2019</strain>
        <tissue evidence="1">Muscle</tissue>
    </source>
</reference>
<evidence type="ECO:0000313" key="1">
    <source>
        <dbReference type="EMBL" id="MEQ2237673.1"/>
    </source>
</evidence>
<gene>
    <name evidence="1" type="ORF">ILYODFUR_025544</name>
</gene>
<keyword evidence="2" id="KW-1185">Reference proteome</keyword>